<dbReference type="PANTHER" id="PTHR14778">
    <property type="entry name" value="KINETOCHORE-ASSOCIATED PROTEIN DSN1 HOMOLOG"/>
    <property type="match status" value="1"/>
</dbReference>
<organism evidence="3 4">
    <name type="scientific">Oreochromis aureus</name>
    <name type="common">Israeli tilapia</name>
    <name type="synonym">Chromis aureus</name>
    <dbReference type="NCBI Taxonomy" id="47969"/>
    <lineage>
        <taxon>Eukaryota</taxon>
        <taxon>Metazoa</taxon>
        <taxon>Chordata</taxon>
        <taxon>Craniata</taxon>
        <taxon>Vertebrata</taxon>
        <taxon>Euteleostomi</taxon>
        <taxon>Actinopterygii</taxon>
        <taxon>Neopterygii</taxon>
        <taxon>Teleostei</taxon>
        <taxon>Neoteleostei</taxon>
        <taxon>Acanthomorphata</taxon>
        <taxon>Ovalentaria</taxon>
        <taxon>Cichlomorphae</taxon>
        <taxon>Cichliformes</taxon>
        <taxon>Cichlidae</taxon>
        <taxon>African cichlids</taxon>
        <taxon>Pseudocrenilabrinae</taxon>
        <taxon>Oreochromini</taxon>
        <taxon>Oreochromis</taxon>
    </lineage>
</organism>
<dbReference type="GO" id="GO:0051301">
    <property type="term" value="P:cell division"/>
    <property type="evidence" value="ECO:0007669"/>
    <property type="project" value="InterPro"/>
</dbReference>
<feature type="coiled-coil region" evidence="1">
    <location>
        <begin position="244"/>
        <end position="292"/>
    </location>
</feature>
<evidence type="ECO:0008006" key="5">
    <source>
        <dbReference type="Google" id="ProtNLM"/>
    </source>
</evidence>
<evidence type="ECO:0000313" key="3">
    <source>
        <dbReference type="Ensembl" id="ENSOABP00000002574.2"/>
    </source>
</evidence>
<dbReference type="AlphaFoldDB" id="A0A668RSN7"/>
<dbReference type="Ensembl" id="ENSOABT00000002669.2">
    <property type="protein sequence ID" value="ENSOABP00000002574.2"/>
    <property type="gene ID" value="ENSOABG00000001534.2"/>
</dbReference>
<feature type="compositionally biased region" description="Polar residues" evidence="2">
    <location>
        <begin position="69"/>
        <end position="84"/>
    </location>
</feature>
<proteinExistence type="predicted"/>
<dbReference type="Proteomes" id="UP000472276">
    <property type="component" value="Unassembled WGS sequence"/>
</dbReference>
<evidence type="ECO:0000256" key="1">
    <source>
        <dbReference type="SAM" id="Coils"/>
    </source>
</evidence>
<gene>
    <name evidence="3" type="primary">DSN1</name>
</gene>
<dbReference type="GO" id="GO:0007059">
    <property type="term" value="P:chromosome segregation"/>
    <property type="evidence" value="ECO:0007669"/>
    <property type="project" value="InterPro"/>
</dbReference>
<dbReference type="PANTHER" id="PTHR14778:SF2">
    <property type="entry name" value="KINETOCHORE-ASSOCIATED PROTEIN DSN1 HOMOLOG"/>
    <property type="match status" value="1"/>
</dbReference>
<feature type="compositionally biased region" description="Basic residues" evidence="2">
    <location>
        <begin position="141"/>
        <end position="150"/>
    </location>
</feature>
<accession>A0A668RSN7</accession>
<reference evidence="3" key="2">
    <citation type="submission" date="2025-09" db="UniProtKB">
        <authorList>
            <consortium name="Ensembl"/>
        </authorList>
    </citation>
    <scope>IDENTIFICATION</scope>
</reference>
<name>A0A668RSN7_OREAU</name>
<dbReference type="OMA" id="QDKSQSW"/>
<evidence type="ECO:0000313" key="4">
    <source>
        <dbReference type="Proteomes" id="UP000472276"/>
    </source>
</evidence>
<reference evidence="3" key="1">
    <citation type="submission" date="2025-08" db="UniProtKB">
        <authorList>
            <consortium name="Ensembl"/>
        </authorList>
    </citation>
    <scope>IDENTIFICATION</scope>
</reference>
<evidence type="ECO:0000256" key="2">
    <source>
        <dbReference type="SAM" id="MobiDB-lite"/>
    </source>
</evidence>
<dbReference type="InterPro" id="IPR013218">
    <property type="entry name" value="Dsn1/Mis13"/>
</dbReference>
<feature type="region of interest" description="Disordered" evidence="2">
    <location>
        <begin position="69"/>
        <end position="150"/>
    </location>
</feature>
<protein>
    <recommendedName>
        <fullName evidence="5">DSN1 component of MIS12 kinetochore complex</fullName>
    </recommendedName>
</protein>
<sequence length="389" mass="42666">MLDPLWYKLIAMKRGSTETETLTGKVICNVSSQGCGLLGALGEQLFERKMAEKDLEVGLDGCGSVALADSQSEANPGKQSSKRCSPTSPGTSPPPKSPRTDMMSPITETPDVAKGQQDIDVQEVQPENIDGPTGSSVSPTAHRKSWRRSTISRRSLPALPDPYQALCGNISTSLSHHERIVKLMEASMKLAIGRTQNQLQSVPNASLETFQKQVEHIQKEWGCLADSIHNETHQQPSSAARSSNPAVQKAMEKYQRAINRLQAESESWEALLNKHRNKAKELEMKVEHGQETGVSLESTSVAQSSQHLFIQSKPDYQAVLCKQQPLLHTMSMIMDTQCKMVRELLSIKTHSQLLVKETSGRLAAEAGFQDLSSDPLRNLMTAHLSSATS</sequence>
<keyword evidence="4" id="KW-1185">Reference proteome</keyword>
<keyword evidence="1" id="KW-0175">Coiled coil</keyword>
<dbReference type="GO" id="GO:0000444">
    <property type="term" value="C:MIS12/MIND type complex"/>
    <property type="evidence" value="ECO:0007669"/>
    <property type="project" value="InterPro"/>
</dbReference>